<evidence type="ECO:0000313" key="3">
    <source>
        <dbReference type="Proteomes" id="UP001055117"/>
    </source>
</evidence>
<keyword evidence="3" id="KW-1185">Reference proteome</keyword>
<protein>
    <submittedName>
        <fullName evidence="2">Uncharacterized protein</fullName>
    </submittedName>
</protein>
<evidence type="ECO:0000313" key="2">
    <source>
        <dbReference type="EMBL" id="GJD46529.1"/>
    </source>
</evidence>
<proteinExistence type="predicted"/>
<sequence length="67" mass="7343">MTVSRSTAPRPAALRSDTPTPEGPQRAPLGRVVPFAASARSRRRPEAGERRGEILLFLGVRYERLAS</sequence>
<dbReference type="Proteomes" id="UP001055117">
    <property type="component" value="Unassembled WGS sequence"/>
</dbReference>
<accession>A0ABQ4QMV6</accession>
<name>A0ABQ4QMV6_9HYPH</name>
<dbReference type="EMBL" id="BPQG01000080">
    <property type="protein sequence ID" value="GJD46529.1"/>
    <property type="molecule type" value="Genomic_DNA"/>
</dbReference>
<dbReference type="RefSeq" id="WP_147764706.1">
    <property type="nucleotide sequence ID" value="NZ_BPQG01000080.1"/>
</dbReference>
<reference evidence="2 3" key="1">
    <citation type="journal article" date="2021" name="Front. Microbiol.">
        <title>Comprehensive Comparative Genomics and Phenotyping of Methylobacterium Species.</title>
        <authorList>
            <person name="Alessa O."/>
            <person name="Ogura Y."/>
            <person name="Fujitani Y."/>
            <person name="Takami H."/>
            <person name="Hayashi T."/>
            <person name="Sahin N."/>
            <person name="Tani A."/>
        </authorList>
    </citation>
    <scope>NUCLEOTIDE SEQUENCE [LARGE SCALE GENOMIC DNA]</scope>
    <source>
        <strain evidence="2 3">DSM 23679</strain>
    </source>
</reference>
<comment type="caution">
    <text evidence="2">The sequence shown here is derived from an EMBL/GenBank/DDBJ whole genome shotgun (WGS) entry which is preliminary data.</text>
</comment>
<feature type="region of interest" description="Disordered" evidence="1">
    <location>
        <begin position="1"/>
        <end position="50"/>
    </location>
</feature>
<organism evidence="2 3">
    <name type="scientific">Methylobacterium cerastii</name>
    <dbReference type="NCBI Taxonomy" id="932741"/>
    <lineage>
        <taxon>Bacteria</taxon>
        <taxon>Pseudomonadati</taxon>
        <taxon>Pseudomonadota</taxon>
        <taxon>Alphaproteobacteria</taxon>
        <taxon>Hyphomicrobiales</taxon>
        <taxon>Methylobacteriaceae</taxon>
        <taxon>Methylobacterium</taxon>
    </lineage>
</organism>
<gene>
    <name evidence="2" type="ORF">AFCDBAGC_4411</name>
</gene>
<evidence type="ECO:0000256" key="1">
    <source>
        <dbReference type="SAM" id="MobiDB-lite"/>
    </source>
</evidence>